<protein>
    <recommendedName>
        <fullName evidence="4 5">Translation initiation factor IF-3</fullName>
    </recommendedName>
</protein>
<feature type="domain" description="Translation initiation factor 3 C-terminal" evidence="6">
    <location>
        <begin position="84"/>
        <end position="169"/>
    </location>
</feature>
<dbReference type="PANTHER" id="PTHR10938">
    <property type="entry name" value="TRANSLATION INITIATION FACTOR IF-3"/>
    <property type="match status" value="1"/>
</dbReference>
<dbReference type="InterPro" id="IPR019814">
    <property type="entry name" value="Translation_initiation_fac_3_N"/>
</dbReference>
<dbReference type="GO" id="GO:0005829">
    <property type="term" value="C:cytosol"/>
    <property type="evidence" value="ECO:0007669"/>
    <property type="project" value="TreeGrafter"/>
</dbReference>
<comment type="subcellular location">
    <subcellularLocation>
        <location evidence="4">Cytoplasm</location>
    </subcellularLocation>
</comment>
<reference evidence="8 9" key="1">
    <citation type="journal article" date="2016" name="Nat. Commun.">
        <title>Thousands of microbial genomes shed light on interconnected biogeochemical processes in an aquifer system.</title>
        <authorList>
            <person name="Anantharaman K."/>
            <person name="Brown C.T."/>
            <person name="Hug L.A."/>
            <person name="Sharon I."/>
            <person name="Castelle C.J."/>
            <person name="Probst A.J."/>
            <person name="Thomas B.C."/>
            <person name="Singh A."/>
            <person name="Wilkins M.J."/>
            <person name="Karaoz U."/>
            <person name="Brodie E.L."/>
            <person name="Williams K.H."/>
            <person name="Hubbard S.S."/>
            <person name="Banfield J.F."/>
        </authorList>
    </citation>
    <scope>NUCLEOTIDE SEQUENCE [LARGE SCALE GENOMIC DNA]</scope>
</reference>
<evidence type="ECO:0000256" key="5">
    <source>
        <dbReference type="NCBIfam" id="TIGR00168"/>
    </source>
</evidence>
<dbReference type="EMBL" id="MHLV01000027">
    <property type="protein sequence ID" value="OGZ17422.1"/>
    <property type="molecule type" value="Genomic_DNA"/>
</dbReference>
<dbReference type="InterPro" id="IPR036788">
    <property type="entry name" value="T_IF-3_C_sf"/>
</dbReference>
<dbReference type="Gene3D" id="3.30.110.10">
    <property type="entry name" value="Translation initiation factor 3 (IF-3), C-terminal domain"/>
    <property type="match status" value="1"/>
</dbReference>
<proteinExistence type="inferred from homology"/>
<evidence type="ECO:0000313" key="8">
    <source>
        <dbReference type="EMBL" id="OGZ17422.1"/>
    </source>
</evidence>
<dbReference type="GO" id="GO:0003743">
    <property type="term" value="F:translation initiation factor activity"/>
    <property type="evidence" value="ECO:0007669"/>
    <property type="project" value="UniProtKB-UniRule"/>
</dbReference>
<feature type="domain" description="Translation initiation factor 3 N-terminal" evidence="7">
    <location>
        <begin position="8"/>
        <end position="75"/>
    </location>
</feature>
<dbReference type="SUPFAM" id="SSF55200">
    <property type="entry name" value="Translation initiation factor IF3, C-terminal domain"/>
    <property type="match status" value="1"/>
</dbReference>
<comment type="function">
    <text evidence="4">IF-3 binds to the 30S ribosomal subunit and shifts the equilibrium between 70S ribosomes and their 50S and 30S subunits in favor of the free subunits, thus enhancing the availability of 30S subunits on which protein synthesis initiation begins.</text>
</comment>
<dbReference type="Pfam" id="PF05198">
    <property type="entry name" value="IF3_N"/>
    <property type="match status" value="1"/>
</dbReference>
<dbReference type="FunFam" id="3.10.20.80:FF:000001">
    <property type="entry name" value="Translation initiation factor IF-3"/>
    <property type="match status" value="1"/>
</dbReference>
<comment type="similarity">
    <text evidence="1 4">Belongs to the IF-3 family.</text>
</comment>
<dbReference type="GO" id="GO:0043022">
    <property type="term" value="F:ribosome binding"/>
    <property type="evidence" value="ECO:0007669"/>
    <property type="project" value="TreeGrafter"/>
</dbReference>
<evidence type="ECO:0000256" key="1">
    <source>
        <dbReference type="ARBA" id="ARBA00005439"/>
    </source>
</evidence>
<dbReference type="Proteomes" id="UP000176752">
    <property type="component" value="Unassembled WGS sequence"/>
</dbReference>
<accession>A0A1G2DVJ0</accession>
<keyword evidence="4" id="KW-0963">Cytoplasm</keyword>
<dbReference type="InterPro" id="IPR001288">
    <property type="entry name" value="Translation_initiation_fac_3"/>
</dbReference>
<evidence type="ECO:0000256" key="3">
    <source>
        <dbReference type="ARBA" id="ARBA00022917"/>
    </source>
</evidence>
<evidence type="ECO:0000259" key="6">
    <source>
        <dbReference type="Pfam" id="PF00707"/>
    </source>
</evidence>
<evidence type="ECO:0000256" key="2">
    <source>
        <dbReference type="ARBA" id="ARBA00022540"/>
    </source>
</evidence>
<dbReference type="NCBIfam" id="TIGR00168">
    <property type="entry name" value="infC"/>
    <property type="match status" value="1"/>
</dbReference>
<dbReference type="GO" id="GO:0032790">
    <property type="term" value="P:ribosome disassembly"/>
    <property type="evidence" value="ECO:0007669"/>
    <property type="project" value="TreeGrafter"/>
</dbReference>
<dbReference type="Pfam" id="PF00707">
    <property type="entry name" value="IF3_C"/>
    <property type="match status" value="1"/>
</dbReference>
<dbReference type="STRING" id="1801660.A2Z78_01590"/>
<dbReference type="HAMAP" id="MF_00080">
    <property type="entry name" value="IF_3"/>
    <property type="match status" value="1"/>
</dbReference>
<evidence type="ECO:0000256" key="4">
    <source>
        <dbReference type="HAMAP-Rule" id="MF_00080"/>
    </source>
</evidence>
<dbReference type="PANTHER" id="PTHR10938:SF0">
    <property type="entry name" value="TRANSLATION INITIATION FACTOR IF-3, MITOCHONDRIAL"/>
    <property type="match status" value="1"/>
</dbReference>
<dbReference type="AlphaFoldDB" id="A0A1G2DVJ0"/>
<sequence length="170" mass="19745">MIKKPLFNNQIRAPRVRVIDEAGKQLGIISIQEALQTAKERNLDLIQVTERVEPPVCKLMDYGKYLYSEQKRARKEAKQQKSGQLKQIRISFVISAHDLETKAIQAGKFLKKGDKVKIEMRLRGREKSFGQLAREKMNKFLEILRNSVAIKIEREIKREPRGLTMIISKE</sequence>
<organism evidence="8 9">
    <name type="scientific">Candidatus Nealsonbacteria bacterium RBG_13_36_15</name>
    <dbReference type="NCBI Taxonomy" id="1801660"/>
    <lineage>
        <taxon>Bacteria</taxon>
        <taxon>Candidatus Nealsoniibacteriota</taxon>
    </lineage>
</organism>
<name>A0A1G2DVJ0_9BACT</name>
<dbReference type="InterPro" id="IPR036787">
    <property type="entry name" value="T_IF-3_N_sf"/>
</dbReference>
<dbReference type="SUPFAM" id="SSF54364">
    <property type="entry name" value="Translation initiation factor IF3, N-terminal domain"/>
    <property type="match status" value="1"/>
</dbReference>
<gene>
    <name evidence="4" type="primary">infC</name>
    <name evidence="8" type="ORF">A2Z78_01590</name>
</gene>
<keyword evidence="3 4" id="KW-0648">Protein biosynthesis</keyword>
<comment type="subunit">
    <text evidence="4">Monomer.</text>
</comment>
<evidence type="ECO:0000259" key="7">
    <source>
        <dbReference type="Pfam" id="PF05198"/>
    </source>
</evidence>
<dbReference type="Gene3D" id="3.10.20.80">
    <property type="entry name" value="Translation initiation factor 3 (IF-3), N-terminal domain"/>
    <property type="match status" value="1"/>
</dbReference>
<keyword evidence="2 4" id="KW-0396">Initiation factor</keyword>
<evidence type="ECO:0000313" key="9">
    <source>
        <dbReference type="Proteomes" id="UP000176752"/>
    </source>
</evidence>
<dbReference type="InterPro" id="IPR019815">
    <property type="entry name" value="Translation_initiation_fac_3_C"/>
</dbReference>
<comment type="caution">
    <text evidence="8">The sequence shown here is derived from an EMBL/GenBank/DDBJ whole genome shotgun (WGS) entry which is preliminary data.</text>
</comment>
<dbReference type="GO" id="GO:0016020">
    <property type="term" value="C:membrane"/>
    <property type="evidence" value="ECO:0007669"/>
    <property type="project" value="TreeGrafter"/>
</dbReference>